<evidence type="ECO:0000256" key="1">
    <source>
        <dbReference type="SAM" id="MobiDB-lite"/>
    </source>
</evidence>
<keyword evidence="3" id="KW-1185">Reference proteome</keyword>
<dbReference type="GO" id="GO:0051015">
    <property type="term" value="F:actin filament binding"/>
    <property type="evidence" value="ECO:0007669"/>
    <property type="project" value="TreeGrafter"/>
</dbReference>
<accession>A0A8J2W8A4</accession>
<evidence type="ECO:0000313" key="2">
    <source>
        <dbReference type="EMBL" id="CAH0108685.1"/>
    </source>
</evidence>
<feature type="region of interest" description="Disordered" evidence="1">
    <location>
        <begin position="150"/>
        <end position="178"/>
    </location>
</feature>
<dbReference type="SUPFAM" id="SSF50729">
    <property type="entry name" value="PH domain-like"/>
    <property type="match status" value="1"/>
</dbReference>
<dbReference type="Proteomes" id="UP000789390">
    <property type="component" value="Unassembled WGS sequence"/>
</dbReference>
<dbReference type="GO" id="GO:0015629">
    <property type="term" value="C:actin cytoskeleton"/>
    <property type="evidence" value="ECO:0007669"/>
    <property type="project" value="TreeGrafter"/>
</dbReference>
<dbReference type="PANTHER" id="PTHR17271">
    <property type="entry name" value="PLECKSTRIN HOMOLOGY PH DOMAIN-CONTAINING PROTEIN"/>
    <property type="match status" value="1"/>
</dbReference>
<reference evidence="2" key="1">
    <citation type="submission" date="2021-11" db="EMBL/GenBank/DDBJ databases">
        <authorList>
            <person name="Schell T."/>
        </authorList>
    </citation>
    <scope>NUCLEOTIDE SEQUENCE</scope>
    <source>
        <strain evidence="2">M5</strain>
    </source>
</reference>
<sequence>MSKADCRKFAPNVFNKNKCASCFKAKEEHSDEALENNRASRKVAKCGYLFAAPDWDFSNPINRTKPETVPQAIIDMNRVVEVSYEAEEVTGHPFSLALTAADRVHFLKGTSREESKWWFDILSMFPRTNMKTGRHKRNATFPGSKATTIISTQQQQQHHHQQSTAPNSPCLSKGVSIQPFQTPPMARPRFHSHTESLMRSGAQHTTSSTTTTIGGMQNFNSLPVKDTNGRNGNSSNGCCNNNKISIEEDDIIPVKEVASLSVASTVVATSSSSCPPLPSTNKQIVPAEKEIHIVDKDFDDKIKTRRVIRREIRGARSARLQF</sequence>
<name>A0A8J2W8A4_9CRUS</name>
<protein>
    <recommendedName>
        <fullName evidence="4">Protein outspread</fullName>
    </recommendedName>
</protein>
<gene>
    <name evidence="2" type="ORF">DGAL_LOCUS12082</name>
</gene>
<dbReference type="PANTHER" id="PTHR17271:SF1">
    <property type="entry name" value="PROTEIN OUTSPREAD"/>
    <property type="match status" value="1"/>
</dbReference>
<evidence type="ECO:0000313" key="3">
    <source>
        <dbReference type="Proteomes" id="UP000789390"/>
    </source>
</evidence>
<dbReference type="AlphaFoldDB" id="A0A8J2W8A4"/>
<proteinExistence type="predicted"/>
<organism evidence="2 3">
    <name type="scientific">Daphnia galeata</name>
    <dbReference type="NCBI Taxonomy" id="27404"/>
    <lineage>
        <taxon>Eukaryota</taxon>
        <taxon>Metazoa</taxon>
        <taxon>Ecdysozoa</taxon>
        <taxon>Arthropoda</taxon>
        <taxon>Crustacea</taxon>
        <taxon>Branchiopoda</taxon>
        <taxon>Diplostraca</taxon>
        <taxon>Cladocera</taxon>
        <taxon>Anomopoda</taxon>
        <taxon>Daphniidae</taxon>
        <taxon>Daphnia</taxon>
    </lineage>
</organism>
<dbReference type="InterPro" id="IPR052223">
    <property type="entry name" value="Actin_Cytoskeleton_Reg"/>
</dbReference>
<dbReference type="OrthoDB" id="9942268at2759"/>
<comment type="caution">
    <text evidence="2">The sequence shown here is derived from an EMBL/GenBank/DDBJ whole genome shotgun (WGS) entry which is preliminary data.</text>
</comment>
<dbReference type="EMBL" id="CAKKLH010000287">
    <property type="protein sequence ID" value="CAH0108685.1"/>
    <property type="molecule type" value="Genomic_DNA"/>
</dbReference>
<feature type="region of interest" description="Disordered" evidence="1">
    <location>
        <begin position="200"/>
        <end position="222"/>
    </location>
</feature>
<evidence type="ECO:0008006" key="4">
    <source>
        <dbReference type="Google" id="ProtNLM"/>
    </source>
</evidence>